<protein>
    <submittedName>
        <fullName evidence="1">Uncharacterized protein</fullName>
    </submittedName>
</protein>
<dbReference type="AlphaFoldDB" id="A0A3M7QJ71"/>
<evidence type="ECO:0000313" key="1">
    <source>
        <dbReference type="EMBL" id="RNA11051.1"/>
    </source>
</evidence>
<dbReference type="Proteomes" id="UP000276133">
    <property type="component" value="Unassembled WGS sequence"/>
</dbReference>
<keyword evidence="2" id="KW-1185">Reference proteome</keyword>
<comment type="caution">
    <text evidence="1">The sequence shown here is derived from an EMBL/GenBank/DDBJ whole genome shotgun (WGS) entry which is preliminary data.</text>
</comment>
<sequence>MDKFFFYECGTYAIFNHQGLPYFLNQINSVTIKGILRFKSNQCQINQRIKNHLDVYTREKSKNYFSFIKISKKNKKFLKKSSTTKQSIYDLHKNFYQYQIKNINLS</sequence>
<accession>A0A3M7QJ71</accession>
<reference evidence="1 2" key="1">
    <citation type="journal article" date="2018" name="Sci. Rep.">
        <title>Genomic signatures of local adaptation to the degree of environmental predictability in rotifers.</title>
        <authorList>
            <person name="Franch-Gras L."/>
            <person name="Hahn C."/>
            <person name="Garcia-Roger E.M."/>
            <person name="Carmona M.J."/>
            <person name="Serra M."/>
            <person name="Gomez A."/>
        </authorList>
    </citation>
    <scope>NUCLEOTIDE SEQUENCE [LARGE SCALE GENOMIC DNA]</scope>
    <source>
        <strain evidence="1">HYR1</strain>
    </source>
</reference>
<evidence type="ECO:0000313" key="2">
    <source>
        <dbReference type="Proteomes" id="UP000276133"/>
    </source>
</evidence>
<name>A0A3M7QJ71_BRAPC</name>
<gene>
    <name evidence="1" type="ORF">BpHYR1_030984</name>
</gene>
<organism evidence="1 2">
    <name type="scientific">Brachionus plicatilis</name>
    <name type="common">Marine rotifer</name>
    <name type="synonym">Brachionus muelleri</name>
    <dbReference type="NCBI Taxonomy" id="10195"/>
    <lineage>
        <taxon>Eukaryota</taxon>
        <taxon>Metazoa</taxon>
        <taxon>Spiralia</taxon>
        <taxon>Gnathifera</taxon>
        <taxon>Rotifera</taxon>
        <taxon>Eurotatoria</taxon>
        <taxon>Monogononta</taxon>
        <taxon>Pseudotrocha</taxon>
        <taxon>Ploima</taxon>
        <taxon>Brachionidae</taxon>
        <taxon>Brachionus</taxon>
    </lineage>
</organism>
<proteinExistence type="predicted"/>
<dbReference type="EMBL" id="REGN01006059">
    <property type="protein sequence ID" value="RNA11051.1"/>
    <property type="molecule type" value="Genomic_DNA"/>
</dbReference>